<reference evidence="2" key="1">
    <citation type="submission" date="2020-05" db="EMBL/GenBank/DDBJ databases">
        <authorList>
            <person name="Chiriac C."/>
            <person name="Salcher M."/>
            <person name="Ghai R."/>
            <person name="Kavagutti S V."/>
        </authorList>
    </citation>
    <scope>NUCLEOTIDE SEQUENCE</scope>
</reference>
<proteinExistence type="predicted"/>
<gene>
    <name evidence="2" type="ORF">UFOPK2310_00847</name>
</gene>
<accession>A0A6J6MR33</accession>
<evidence type="ECO:0000256" key="1">
    <source>
        <dbReference type="SAM" id="MobiDB-lite"/>
    </source>
</evidence>
<organism evidence="2">
    <name type="scientific">freshwater metagenome</name>
    <dbReference type="NCBI Taxonomy" id="449393"/>
    <lineage>
        <taxon>unclassified sequences</taxon>
        <taxon>metagenomes</taxon>
        <taxon>ecological metagenomes</taxon>
    </lineage>
</organism>
<dbReference type="AlphaFoldDB" id="A0A6J6MR33"/>
<sequence length="90" mass="9461">MPINTAVAVVKPVPMREIVLPPAIGPEAGLTPRISKAEPPPPPPLDPPPLLEPPLLDPPPEPPPPDGVPYGPPGSMTEKERTYASRFGLP</sequence>
<evidence type="ECO:0000313" key="2">
    <source>
        <dbReference type="EMBL" id="CAB4675075.1"/>
    </source>
</evidence>
<protein>
    <submittedName>
        <fullName evidence="2">Unannotated protein</fullName>
    </submittedName>
</protein>
<feature type="region of interest" description="Disordered" evidence="1">
    <location>
        <begin position="23"/>
        <end position="90"/>
    </location>
</feature>
<feature type="compositionally biased region" description="Pro residues" evidence="1">
    <location>
        <begin position="38"/>
        <end position="72"/>
    </location>
</feature>
<name>A0A6J6MR33_9ZZZZ</name>
<dbReference type="EMBL" id="CAEZWW010000092">
    <property type="protein sequence ID" value="CAB4675075.1"/>
    <property type="molecule type" value="Genomic_DNA"/>
</dbReference>